<gene>
    <name evidence="1" type="ORF">HGI30_18125</name>
</gene>
<dbReference type="InterPro" id="IPR006379">
    <property type="entry name" value="HAD-SF_hydro_IIB"/>
</dbReference>
<name>A0A6H2H0T8_9BACL</name>
<dbReference type="CDD" id="cd07516">
    <property type="entry name" value="HAD_Pase"/>
    <property type="match status" value="1"/>
</dbReference>
<reference evidence="1 2" key="1">
    <citation type="submission" date="2020-04" db="EMBL/GenBank/DDBJ databases">
        <title>Novel Paenibacillus strain UniB2 isolated from commercial digestive syrup.</title>
        <authorList>
            <person name="Thorat V."/>
            <person name="Kirdat K."/>
            <person name="Tiwarekar B."/>
            <person name="Yadav A."/>
        </authorList>
    </citation>
    <scope>NUCLEOTIDE SEQUENCE [LARGE SCALE GENOMIC DNA]</scope>
    <source>
        <strain evidence="1 2">UniB2</strain>
    </source>
</reference>
<dbReference type="PANTHER" id="PTHR10000">
    <property type="entry name" value="PHOSPHOSERINE PHOSPHATASE"/>
    <property type="match status" value="1"/>
</dbReference>
<dbReference type="RefSeq" id="WP_168908844.1">
    <property type="nucleotide sequence ID" value="NZ_CP051428.1"/>
</dbReference>
<dbReference type="GO" id="GO:0005829">
    <property type="term" value="C:cytosol"/>
    <property type="evidence" value="ECO:0007669"/>
    <property type="project" value="TreeGrafter"/>
</dbReference>
<dbReference type="EMBL" id="CP051428">
    <property type="protein sequence ID" value="QJC53304.1"/>
    <property type="molecule type" value="Genomic_DNA"/>
</dbReference>
<accession>A0A6H2H0T8</accession>
<keyword evidence="2" id="KW-1185">Reference proteome</keyword>
<dbReference type="KEGG" id="palr:HGI30_18125"/>
<dbReference type="SFLD" id="SFLDG01140">
    <property type="entry name" value="C2.B:_Phosphomannomutase_and_P"/>
    <property type="match status" value="1"/>
</dbReference>
<dbReference type="Gene3D" id="3.40.50.1000">
    <property type="entry name" value="HAD superfamily/HAD-like"/>
    <property type="match status" value="1"/>
</dbReference>
<protein>
    <submittedName>
        <fullName evidence="1">HAD family phosphatase</fullName>
    </submittedName>
</protein>
<sequence length="250" mass="27545">MYKLLALDMDGTTLTDAQTISEENAEWIGRAMEAGITVCFSTGRGFQGAIPFAEQLGLETPLITVNGSEIWSRPHVLHRRTLMGAQEIRRLHELAVRHAEPWFWGYAVEGVFNKEKWIEPADGFDRLHWLKFGYHTENDAIREAIRQEIEGWGSLEITNSSPWNLELNPLGVNKASALRELCGLLGIAMEEAVAIGDSLNDIAAIRECGLGIAMGNAQAEVKEAADAVTLGNNEHGVAHAIREFVLKGRG</sequence>
<dbReference type="InterPro" id="IPR023214">
    <property type="entry name" value="HAD_sf"/>
</dbReference>
<dbReference type="AlphaFoldDB" id="A0A6H2H0T8"/>
<dbReference type="GO" id="GO:0000287">
    <property type="term" value="F:magnesium ion binding"/>
    <property type="evidence" value="ECO:0007669"/>
    <property type="project" value="TreeGrafter"/>
</dbReference>
<evidence type="ECO:0000313" key="1">
    <source>
        <dbReference type="EMBL" id="QJC53304.1"/>
    </source>
</evidence>
<dbReference type="NCBIfam" id="TIGR01484">
    <property type="entry name" value="HAD-SF-IIB"/>
    <property type="match status" value="1"/>
</dbReference>
<evidence type="ECO:0000313" key="2">
    <source>
        <dbReference type="Proteomes" id="UP000502136"/>
    </source>
</evidence>
<organism evidence="1 2">
    <name type="scientific">Paenibacillus albicereus</name>
    <dbReference type="NCBI Taxonomy" id="2726185"/>
    <lineage>
        <taxon>Bacteria</taxon>
        <taxon>Bacillati</taxon>
        <taxon>Bacillota</taxon>
        <taxon>Bacilli</taxon>
        <taxon>Bacillales</taxon>
        <taxon>Paenibacillaceae</taxon>
        <taxon>Paenibacillus</taxon>
    </lineage>
</organism>
<dbReference type="PANTHER" id="PTHR10000:SF55">
    <property type="entry name" value="5-AMINO-6-(5-PHOSPHO-D-RIBITYLAMINO)URACIL PHOSPHATASE YCSE"/>
    <property type="match status" value="1"/>
</dbReference>
<dbReference type="Gene3D" id="3.30.1240.10">
    <property type="match status" value="1"/>
</dbReference>
<dbReference type="SFLD" id="SFLDS00003">
    <property type="entry name" value="Haloacid_Dehalogenase"/>
    <property type="match status" value="1"/>
</dbReference>
<dbReference type="SUPFAM" id="SSF56784">
    <property type="entry name" value="HAD-like"/>
    <property type="match status" value="1"/>
</dbReference>
<dbReference type="GO" id="GO:0016791">
    <property type="term" value="F:phosphatase activity"/>
    <property type="evidence" value="ECO:0007669"/>
    <property type="project" value="TreeGrafter"/>
</dbReference>
<dbReference type="Proteomes" id="UP000502136">
    <property type="component" value="Chromosome"/>
</dbReference>
<dbReference type="Pfam" id="PF08282">
    <property type="entry name" value="Hydrolase_3"/>
    <property type="match status" value="2"/>
</dbReference>
<proteinExistence type="predicted"/>
<dbReference type="InterPro" id="IPR036412">
    <property type="entry name" value="HAD-like_sf"/>
</dbReference>